<dbReference type="Proteomes" id="UP000191500">
    <property type="component" value="Unassembled WGS sequence"/>
</dbReference>
<evidence type="ECO:0000313" key="4">
    <source>
        <dbReference type="EMBL" id="OQE44717.1"/>
    </source>
</evidence>
<comment type="caution">
    <text evidence="4">The sequence shown here is derived from an EMBL/GenBank/DDBJ whole genome shotgun (WGS) entry which is preliminary data.</text>
</comment>
<accession>A0A1V6V225</accession>
<dbReference type="GO" id="GO:0016787">
    <property type="term" value="F:hydrolase activity"/>
    <property type="evidence" value="ECO:0007669"/>
    <property type="project" value="UniProtKB-KW"/>
</dbReference>
<evidence type="ECO:0000256" key="2">
    <source>
        <dbReference type="ARBA" id="ARBA00038334"/>
    </source>
</evidence>
<sequence>MPVDKIQVSGDSRVEYKTATLNSHNYSYLLSQPKSGQYRATVFLIHGFPDLSMGWRYQIPMLVDMGLRVVAPDCLGYGRTDAADDFAPYSHKSCAADIKALATHLGETQIILGGHDWGAALAYRIALWYPELVSHLFTVCVPYARPMAQNISIEDLVRTVTPHFGYQLQFKSGELEKVIRSKDEIRQFLLALYGGRTEAGQFGFDANKGVLVDTIGKLKISRLLSEEELEFYTNEFARSGIHGPLNWYRTRDVNYEDELAILDRVIQVPTLFIQGLRDQALPPHLGKSMAKQVPRLTLKQVNTGHWALWEKPEEVNEIIGTWLKDQSSADGRTGKL</sequence>
<gene>
    <name evidence="4" type="ORF">PENCOP_c002G04439</name>
</gene>
<organism evidence="4 5">
    <name type="scientific">Penicillium coprophilum</name>
    <dbReference type="NCBI Taxonomy" id="36646"/>
    <lineage>
        <taxon>Eukaryota</taxon>
        <taxon>Fungi</taxon>
        <taxon>Dikarya</taxon>
        <taxon>Ascomycota</taxon>
        <taxon>Pezizomycotina</taxon>
        <taxon>Eurotiomycetes</taxon>
        <taxon>Eurotiomycetidae</taxon>
        <taxon>Eurotiales</taxon>
        <taxon>Aspergillaceae</taxon>
        <taxon>Penicillium</taxon>
    </lineage>
</organism>
<dbReference type="EMBL" id="MDDG01000002">
    <property type="protein sequence ID" value="OQE44717.1"/>
    <property type="molecule type" value="Genomic_DNA"/>
</dbReference>
<dbReference type="GO" id="GO:0017000">
    <property type="term" value="P:antibiotic biosynthetic process"/>
    <property type="evidence" value="ECO:0007669"/>
    <property type="project" value="UniProtKB-ARBA"/>
</dbReference>
<comment type="similarity">
    <text evidence="2">Belongs to the AB hydrolase superfamily. Epoxide hydrolase family.</text>
</comment>
<keyword evidence="1" id="KW-0378">Hydrolase</keyword>
<dbReference type="PRINTS" id="PR00111">
    <property type="entry name" value="ABHYDROLASE"/>
</dbReference>
<dbReference type="PRINTS" id="PR00412">
    <property type="entry name" value="EPOXHYDRLASE"/>
</dbReference>
<dbReference type="STRING" id="36646.A0A1V6V225"/>
<dbReference type="InterPro" id="IPR000073">
    <property type="entry name" value="AB_hydrolase_1"/>
</dbReference>
<dbReference type="InterPro" id="IPR029058">
    <property type="entry name" value="AB_hydrolase_fold"/>
</dbReference>
<dbReference type="Gene3D" id="3.40.50.1820">
    <property type="entry name" value="alpha/beta hydrolase"/>
    <property type="match status" value="1"/>
</dbReference>
<feature type="domain" description="AB hydrolase-1" evidence="3">
    <location>
        <begin position="42"/>
        <end position="317"/>
    </location>
</feature>
<evidence type="ECO:0000256" key="1">
    <source>
        <dbReference type="ARBA" id="ARBA00022801"/>
    </source>
</evidence>
<proteinExistence type="inferred from homology"/>
<dbReference type="PANTHER" id="PTHR43329">
    <property type="entry name" value="EPOXIDE HYDROLASE"/>
    <property type="match status" value="1"/>
</dbReference>
<name>A0A1V6V225_9EURO</name>
<dbReference type="InterPro" id="IPR000639">
    <property type="entry name" value="Epox_hydrolase-like"/>
</dbReference>
<dbReference type="AlphaFoldDB" id="A0A1V6V225"/>
<keyword evidence="5" id="KW-1185">Reference proteome</keyword>
<evidence type="ECO:0000259" key="3">
    <source>
        <dbReference type="Pfam" id="PF12697"/>
    </source>
</evidence>
<protein>
    <recommendedName>
        <fullName evidence="3">AB hydrolase-1 domain-containing protein</fullName>
    </recommendedName>
</protein>
<dbReference type="GO" id="GO:0072330">
    <property type="term" value="P:monocarboxylic acid biosynthetic process"/>
    <property type="evidence" value="ECO:0007669"/>
    <property type="project" value="UniProtKB-ARBA"/>
</dbReference>
<dbReference type="Pfam" id="PF12697">
    <property type="entry name" value="Abhydrolase_6"/>
    <property type="match status" value="1"/>
</dbReference>
<dbReference type="SUPFAM" id="SSF53474">
    <property type="entry name" value="alpha/beta-Hydrolases"/>
    <property type="match status" value="1"/>
</dbReference>
<reference evidence="5" key="1">
    <citation type="journal article" date="2017" name="Nat. Microbiol.">
        <title>Global analysis of biosynthetic gene clusters reveals vast potential of secondary metabolite production in Penicillium species.</title>
        <authorList>
            <person name="Nielsen J.C."/>
            <person name="Grijseels S."/>
            <person name="Prigent S."/>
            <person name="Ji B."/>
            <person name="Dainat J."/>
            <person name="Nielsen K.F."/>
            <person name="Frisvad J.C."/>
            <person name="Workman M."/>
            <person name="Nielsen J."/>
        </authorList>
    </citation>
    <scope>NUCLEOTIDE SEQUENCE [LARGE SCALE GENOMIC DNA]</scope>
    <source>
        <strain evidence="5">IBT 31321</strain>
    </source>
</reference>
<evidence type="ECO:0000313" key="5">
    <source>
        <dbReference type="Proteomes" id="UP000191500"/>
    </source>
</evidence>